<dbReference type="RefSeq" id="XP_007413951.1">
    <property type="nucleotide sequence ID" value="XM_007413889.1"/>
</dbReference>
<dbReference type="GeneID" id="18928859"/>
<reference evidence="3" key="1">
    <citation type="journal article" date="2011" name="Proc. Natl. Acad. Sci. U.S.A.">
        <title>Obligate biotrophy features unraveled by the genomic analysis of rust fungi.</title>
        <authorList>
            <person name="Duplessis S."/>
            <person name="Cuomo C.A."/>
            <person name="Lin Y.-C."/>
            <person name="Aerts A."/>
            <person name="Tisserant E."/>
            <person name="Veneault-Fourrey C."/>
            <person name="Joly D.L."/>
            <person name="Hacquard S."/>
            <person name="Amselem J."/>
            <person name="Cantarel B.L."/>
            <person name="Chiu R."/>
            <person name="Coutinho P.M."/>
            <person name="Feau N."/>
            <person name="Field M."/>
            <person name="Frey P."/>
            <person name="Gelhaye E."/>
            <person name="Goldberg J."/>
            <person name="Grabherr M.G."/>
            <person name="Kodira C.D."/>
            <person name="Kohler A."/>
            <person name="Kuees U."/>
            <person name="Lindquist E.A."/>
            <person name="Lucas S.M."/>
            <person name="Mago R."/>
            <person name="Mauceli E."/>
            <person name="Morin E."/>
            <person name="Murat C."/>
            <person name="Pangilinan J.L."/>
            <person name="Park R."/>
            <person name="Pearson M."/>
            <person name="Quesneville H."/>
            <person name="Rouhier N."/>
            <person name="Sakthikumar S."/>
            <person name="Salamov A.A."/>
            <person name="Schmutz J."/>
            <person name="Selles B."/>
            <person name="Shapiro H."/>
            <person name="Tanguay P."/>
            <person name="Tuskan G.A."/>
            <person name="Henrissat B."/>
            <person name="Van de Peer Y."/>
            <person name="Rouze P."/>
            <person name="Ellis J.G."/>
            <person name="Dodds P.N."/>
            <person name="Schein J.E."/>
            <person name="Zhong S."/>
            <person name="Hamelin R.C."/>
            <person name="Grigoriev I.V."/>
            <person name="Szabo L.J."/>
            <person name="Martin F."/>
        </authorList>
    </citation>
    <scope>NUCLEOTIDE SEQUENCE [LARGE SCALE GENOMIC DNA]</scope>
    <source>
        <strain evidence="3">98AG31 / pathotype 3-4-7</strain>
    </source>
</reference>
<evidence type="ECO:0000313" key="3">
    <source>
        <dbReference type="Proteomes" id="UP000001072"/>
    </source>
</evidence>
<feature type="region of interest" description="Disordered" evidence="1">
    <location>
        <begin position="1"/>
        <end position="96"/>
    </location>
</feature>
<gene>
    <name evidence="2" type="ORF">MELLADRAFT_53332</name>
</gene>
<name>F4RXU6_MELLP</name>
<dbReference type="HOGENOM" id="CLU_1175653_0_0_1"/>
<protein>
    <submittedName>
        <fullName evidence="2">Uncharacterized protein</fullName>
    </submittedName>
</protein>
<organism evidence="3">
    <name type="scientific">Melampsora larici-populina (strain 98AG31 / pathotype 3-4-7)</name>
    <name type="common">Poplar leaf rust fungus</name>
    <dbReference type="NCBI Taxonomy" id="747676"/>
    <lineage>
        <taxon>Eukaryota</taxon>
        <taxon>Fungi</taxon>
        <taxon>Dikarya</taxon>
        <taxon>Basidiomycota</taxon>
        <taxon>Pucciniomycotina</taxon>
        <taxon>Pucciniomycetes</taxon>
        <taxon>Pucciniales</taxon>
        <taxon>Melampsoraceae</taxon>
        <taxon>Melampsora</taxon>
    </lineage>
</organism>
<proteinExistence type="predicted"/>
<sequence>MIATPGQHIDTSGWGQENPNVHTTTVKDLLNNSPTSIDGGLGPMIPGVAVGSDPSGRPDGTIPRVAVGSGASRRPDGTIPGIAVGSGTSRRPDGTIINGPNVPARPIFLPNNVVPTGFSDFGTFYHTFQYSQQSFLNVVSQWQTPGFSINLVRSQFSLWINQMYQTVSLFQGGCGICDYRYAGQFQALATNLLRDIQYALQIIQFQYGSLWRQFTCKPNRLLFNACVISLHSPFLS</sequence>
<dbReference type="EMBL" id="GL883128">
    <property type="protein sequence ID" value="EGG02838.1"/>
    <property type="molecule type" value="Genomic_DNA"/>
</dbReference>
<feature type="compositionally biased region" description="Polar residues" evidence="1">
    <location>
        <begin position="9"/>
        <end position="36"/>
    </location>
</feature>
<evidence type="ECO:0000256" key="1">
    <source>
        <dbReference type="SAM" id="MobiDB-lite"/>
    </source>
</evidence>
<evidence type="ECO:0000313" key="2">
    <source>
        <dbReference type="EMBL" id="EGG02838.1"/>
    </source>
</evidence>
<dbReference type="Proteomes" id="UP000001072">
    <property type="component" value="Unassembled WGS sequence"/>
</dbReference>
<dbReference type="InParanoid" id="F4RXU6"/>
<keyword evidence="3" id="KW-1185">Reference proteome</keyword>
<dbReference type="KEGG" id="mlr:MELLADRAFT_53332"/>
<accession>F4RXU6</accession>
<dbReference type="AlphaFoldDB" id="F4RXU6"/>
<dbReference type="VEuPathDB" id="FungiDB:MELLADRAFT_53332"/>